<dbReference type="AlphaFoldDB" id="A0A3P6SKT4"/>
<protein>
    <recommendedName>
        <fullName evidence="1">PDZ domain-containing protein</fullName>
    </recommendedName>
</protein>
<dbReference type="SUPFAM" id="SSF50156">
    <property type="entry name" value="PDZ domain-like"/>
    <property type="match status" value="1"/>
</dbReference>
<dbReference type="PANTHER" id="PTHR11324">
    <property type="entry name" value="IL16-RELATED"/>
    <property type="match status" value="1"/>
</dbReference>
<dbReference type="OrthoDB" id="6022711at2759"/>
<dbReference type="InterPro" id="IPR001478">
    <property type="entry name" value="PDZ"/>
</dbReference>
<dbReference type="OMA" id="CKGDEIL"/>
<evidence type="ECO:0000259" key="1">
    <source>
        <dbReference type="PROSITE" id="PS50106"/>
    </source>
</evidence>
<dbReference type="STRING" id="42156.A0A3P6SKT4"/>
<accession>A0A3P6SKT4</accession>
<dbReference type="Proteomes" id="UP000277928">
    <property type="component" value="Unassembled WGS sequence"/>
</dbReference>
<dbReference type="EMBL" id="UYRX01000034">
    <property type="protein sequence ID" value="VDK70353.1"/>
    <property type="molecule type" value="Genomic_DNA"/>
</dbReference>
<dbReference type="Pfam" id="PF00595">
    <property type="entry name" value="PDZ"/>
    <property type="match status" value="1"/>
</dbReference>
<dbReference type="InterPro" id="IPR036034">
    <property type="entry name" value="PDZ_sf"/>
</dbReference>
<sequence>MMNSRIRTIVLYRGNVNTLKASSTSGYSQQRPSRHPLGFSIVGGIDSPRGPMGIFVKTVFANGLAAKSGLVCKGDEILSVNGVELNGKTHAEALQIFKRSAKIDVTLCIRRNIPNSSKQNRIFDHTETAFTNHKLT</sequence>
<gene>
    <name evidence="2" type="ORF">NLS_LOCUS1079</name>
</gene>
<reference evidence="2 3" key="1">
    <citation type="submission" date="2018-08" db="EMBL/GenBank/DDBJ databases">
        <authorList>
            <person name="Laetsch R D."/>
            <person name="Stevens L."/>
            <person name="Kumar S."/>
            <person name="Blaxter L. M."/>
        </authorList>
    </citation>
    <scope>NUCLEOTIDE SEQUENCE [LARGE SCALE GENOMIC DNA]</scope>
</reference>
<organism evidence="2 3">
    <name type="scientific">Litomosoides sigmodontis</name>
    <name type="common">Filarial nematode worm</name>
    <dbReference type="NCBI Taxonomy" id="42156"/>
    <lineage>
        <taxon>Eukaryota</taxon>
        <taxon>Metazoa</taxon>
        <taxon>Ecdysozoa</taxon>
        <taxon>Nematoda</taxon>
        <taxon>Chromadorea</taxon>
        <taxon>Rhabditida</taxon>
        <taxon>Spirurina</taxon>
        <taxon>Spiruromorpha</taxon>
        <taxon>Filarioidea</taxon>
        <taxon>Onchocercidae</taxon>
        <taxon>Litomosoides</taxon>
    </lineage>
</organism>
<feature type="domain" description="PDZ" evidence="1">
    <location>
        <begin position="26"/>
        <end position="102"/>
    </location>
</feature>
<dbReference type="SMART" id="SM00228">
    <property type="entry name" value="PDZ"/>
    <property type="match status" value="1"/>
</dbReference>
<dbReference type="Gene3D" id="2.30.42.10">
    <property type="match status" value="1"/>
</dbReference>
<evidence type="ECO:0000313" key="3">
    <source>
        <dbReference type="Proteomes" id="UP000277928"/>
    </source>
</evidence>
<keyword evidence="3" id="KW-1185">Reference proteome</keyword>
<evidence type="ECO:0000313" key="2">
    <source>
        <dbReference type="EMBL" id="VDK70353.1"/>
    </source>
</evidence>
<proteinExistence type="predicted"/>
<dbReference type="PANTHER" id="PTHR11324:SF16">
    <property type="entry name" value="PDZ DOMAIN-CONTAINING PROTEIN 2"/>
    <property type="match status" value="1"/>
</dbReference>
<dbReference type="PROSITE" id="PS50106">
    <property type="entry name" value="PDZ"/>
    <property type="match status" value="1"/>
</dbReference>
<name>A0A3P6SKT4_LITSI</name>